<dbReference type="EMBL" id="CXST01000005">
    <property type="protein sequence ID" value="CTQ47225.1"/>
    <property type="molecule type" value="Genomic_DNA"/>
</dbReference>
<evidence type="ECO:0000313" key="3">
    <source>
        <dbReference type="Proteomes" id="UP000048926"/>
    </source>
</evidence>
<organism evidence="2 3">
    <name type="scientific">Roseibium aggregatum</name>
    <dbReference type="NCBI Taxonomy" id="187304"/>
    <lineage>
        <taxon>Bacteria</taxon>
        <taxon>Pseudomonadati</taxon>
        <taxon>Pseudomonadota</taxon>
        <taxon>Alphaproteobacteria</taxon>
        <taxon>Hyphomicrobiales</taxon>
        <taxon>Stappiaceae</taxon>
        <taxon>Roseibium</taxon>
    </lineage>
</organism>
<keyword evidence="3" id="KW-1185">Reference proteome</keyword>
<name>A0A0M6YAW8_9HYPH</name>
<evidence type="ECO:0000256" key="1">
    <source>
        <dbReference type="SAM" id="MobiDB-lite"/>
    </source>
</evidence>
<feature type="compositionally biased region" description="Basic and acidic residues" evidence="1">
    <location>
        <begin position="1"/>
        <end position="12"/>
    </location>
</feature>
<sequence length="167" mass="19961">MTECHRRPDRIETTSGQDHALPERHRRQGRRHRLDHHRRFRPLRYRRPAVACHRLQLRPIPDPAPHAHPGRHCRRRRQVPRHPGLKHQILDLRGAQPDKGSPRLLHRYLPVPRTGNNHCHRPGGRDRLLEPPCVQATVLIRRWTLLRSPLKKKRRACLHSLKYRCRP</sequence>
<protein>
    <submittedName>
        <fullName evidence="2">Uncharacterized protein</fullName>
    </submittedName>
</protein>
<dbReference type="AlphaFoldDB" id="A0A0M6YAW8"/>
<accession>A0A0M6YAW8</accession>
<proteinExistence type="predicted"/>
<reference evidence="3" key="1">
    <citation type="submission" date="2015-07" db="EMBL/GenBank/DDBJ databases">
        <authorList>
            <person name="Rodrigo-Torres Lidia"/>
            <person name="Arahal R.David."/>
        </authorList>
    </citation>
    <scope>NUCLEOTIDE SEQUENCE [LARGE SCALE GENOMIC DNA]</scope>
    <source>
        <strain evidence="3">CECT 4801</strain>
    </source>
</reference>
<dbReference type="Proteomes" id="UP000048926">
    <property type="component" value="Unassembled WGS sequence"/>
</dbReference>
<evidence type="ECO:0000313" key="2">
    <source>
        <dbReference type="EMBL" id="CTQ47225.1"/>
    </source>
</evidence>
<feature type="region of interest" description="Disordered" evidence="1">
    <location>
        <begin position="1"/>
        <end position="42"/>
    </location>
</feature>
<gene>
    <name evidence="2" type="ORF">LAL4801_05687</name>
</gene>
<feature type="compositionally biased region" description="Basic residues" evidence="1">
    <location>
        <begin position="24"/>
        <end position="42"/>
    </location>
</feature>